<evidence type="ECO:0000256" key="5">
    <source>
        <dbReference type="ARBA" id="ARBA00022723"/>
    </source>
</evidence>
<dbReference type="InterPro" id="IPR024079">
    <property type="entry name" value="MetalloPept_cat_dom_sf"/>
</dbReference>
<dbReference type="GO" id="GO:0046872">
    <property type="term" value="F:metal ion binding"/>
    <property type="evidence" value="ECO:0007669"/>
    <property type="project" value="UniProtKB-KW"/>
</dbReference>
<sequence length="615" mass="71139">MSFDLRLLLIILLPGWARPQSQPQPQPQLPDHVTRHMNRNVDPCRDFYKHACGKWASAHAGMGYRSAVGQLDFNYHEQLADLLEQPLTADQDEPRFVGLVRDYYAACRANHTVVQAMEVLARIIRKPSTSLEDLTVGLNTAFRVNILLDLHGSEMTELWVTLILRHIEDWDERETRRDAMTRGEFDRLWEHFPAAELEDKESFWRNVTTVEEFLLEHGEGEELAVLKGPPAFWMLPWPARLPDLWHFKRMLMVLTIHPAQFLLRYIYLRLSLIPDPASCQPWAIESNDCALQARELLGHPVVWLMEQHHPRLREDPVLQGLFGELKHRFGQKLRANRNQFSARVQAFLLAKLDRMLLRLSVLPQRGDKVSAIAEHYQHLRLNASDYFGNMLQLLDHHEAAGKRSPSFEERKGWLPIDRQNYGSFASPFFLPRANMLVVPLSLLDSRLYERGQADLLTYSTLGFILGHELTHGFGFHEVGRSQRGHLHPGVARELGRNQAFRRAKDCVADRFGPKHSEEKLADAMGLELSYSAYFDEAETDRSRNRSGTGTPEQRQLFFLNLAQFFCSSERHSDWRSYHGSDRRRVNDAMKAFPPFQEAFGCPAALRPKRKPCRLY</sequence>
<dbReference type="GeneID" id="6503880"/>
<feature type="domain" description="Peptidase M13 N-terminal" evidence="11">
    <location>
        <begin position="43"/>
        <end position="122"/>
    </location>
</feature>
<evidence type="ECO:0000256" key="3">
    <source>
        <dbReference type="ARBA" id="ARBA00007357"/>
    </source>
</evidence>
<accession>B3MR12</accession>
<dbReference type="Pfam" id="PF05649">
    <property type="entry name" value="Peptidase_M13_N"/>
    <property type="match status" value="1"/>
</dbReference>
<dbReference type="InterPro" id="IPR018497">
    <property type="entry name" value="Peptidase_M13_C"/>
</dbReference>
<dbReference type="PROSITE" id="PS51885">
    <property type="entry name" value="NEPRILYSIN"/>
    <property type="match status" value="1"/>
</dbReference>
<keyword evidence="9" id="KW-0732">Signal</keyword>
<name>B3MR12_DROAN</name>
<evidence type="ECO:0000256" key="8">
    <source>
        <dbReference type="ARBA" id="ARBA00023049"/>
    </source>
</evidence>
<evidence type="ECO:0000256" key="6">
    <source>
        <dbReference type="ARBA" id="ARBA00022801"/>
    </source>
</evidence>
<keyword evidence="8" id="KW-0482">Metalloprotease</keyword>
<evidence type="ECO:0000256" key="2">
    <source>
        <dbReference type="ARBA" id="ARBA00004401"/>
    </source>
</evidence>
<dbReference type="InterPro" id="IPR042089">
    <property type="entry name" value="Peptidase_M13_dom_2"/>
</dbReference>
<feature type="domain" description="Peptidase M13 C-terminal" evidence="10">
    <location>
        <begin position="428"/>
        <end position="603"/>
    </location>
</feature>
<proteinExistence type="inferred from homology"/>
<dbReference type="InterPro" id="IPR000718">
    <property type="entry name" value="Peptidase_M13"/>
</dbReference>
<gene>
    <name evidence="12" type="primary">Dana\GF21195</name>
    <name evidence="12" type="synonym">dana_GLEANR_4415</name>
    <name evidence="12" type="ORF">GF21195</name>
</gene>
<feature type="chain" id="PRO_5002793724" evidence="9">
    <location>
        <begin position="20"/>
        <end position="615"/>
    </location>
</feature>
<dbReference type="FunCoup" id="B3MR12">
    <property type="interactions" value="7"/>
</dbReference>
<evidence type="ECO:0000313" key="13">
    <source>
        <dbReference type="Proteomes" id="UP000007801"/>
    </source>
</evidence>
<dbReference type="OrthoDB" id="7870337at2759"/>
<keyword evidence="5" id="KW-0479">Metal-binding</keyword>
<dbReference type="Pfam" id="PF01431">
    <property type="entry name" value="Peptidase_M13"/>
    <property type="match status" value="1"/>
</dbReference>
<dbReference type="EMBL" id="CH902622">
    <property type="protein sequence ID" value="EDV34217.1"/>
    <property type="molecule type" value="Genomic_DNA"/>
</dbReference>
<keyword evidence="7" id="KW-0862">Zinc</keyword>
<dbReference type="Gene3D" id="3.40.390.10">
    <property type="entry name" value="Collagenase (Catalytic Domain)"/>
    <property type="match status" value="2"/>
</dbReference>
<evidence type="ECO:0000256" key="9">
    <source>
        <dbReference type="SAM" id="SignalP"/>
    </source>
</evidence>
<dbReference type="SMR" id="B3MR12"/>
<keyword evidence="4" id="KW-0645">Protease</keyword>
<dbReference type="Gene3D" id="1.10.1380.10">
    <property type="entry name" value="Neutral endopeptidase , domain2"/>
    <property type="match status" value="2"/>
</dbReference>
<evidence type="ECO:0000256" key="4">
    <source>
        <dbReference type="ARBA" id="ARBA00022670"/>
    </source>
</evidence>
<dbReference type="InParanoid" id="B3MR12"/>
<dbReference type="AlphaFoldDB" id="B3MR12"/>
<evidence type="ECO:0000313" key="12">
    <source>
        <dbReference type="EMBL" id="EDV34217.1"/>
    </source>
</evidence>
<reference evidence="12 13" key="1">
    <citation type="journal article" date="2007" name="Nature">
        <title>Evolution of genes and genomes on the Drosophila phylogeny.</title>
        <authorList>
            <consortium name="Drosophila 12 Genomes Consortium"/>
            <person name="Clark A.G."/>
            <person name="Eisen M.B."/>
            <person name="Smith D.R."/>
            <person name="Bergman C.M."/>
            <person name="Oliver B."/>
            <person name="Markow T.A."/>
            <person name="Kaufman T.C."/>
            <person name="Kellis M."/>
            <person name="Gelbart W."/>
            <person name="Iyer V.N."/>
            <person name="Pollard D.A."/>
            <person name="Sackton T.B."/>
            <person name="Larracuente A.M."/>
            <person name="Singh N.D."/>
            <person name="Abad J.P."/>
            <person name="Abt D.N."/>
            <person name="Adryan B."/>
            <person name="Aguade M."/>
            <person name="Akashi H."/>
            <person name="Anderson W.W."/>
            <person name="Aquadro C.F."/>
            <person name="Ardell D.H."/>
            <person name="Arguello R."/>
            <person name="Artieri C.G."/>
            <person name="Barbash D.A."/>
            <person name="Barker D."/>
            <person name="Barsanti P."/>
            <person name="Batterham P."/>
            <person name="Batzoglou S."/>
            <person name="Begun D."/>
            <person name="Bhutkar A."/>
            <person name="Blanco E."/>
            <person name="Bosak S.A."/>
            <person name="Bradley R.K."/>
            <person name="Brand A.D."/>
            <person name="Brent M.R."/>
            <person name="Brooks A.N."/>
            <person name="Brown R.H."/>
            <person name="Butlin R.K."/>
            <person name="Caggese C."/>
            <person name="Calvi B.R."/>
            <person name="Bernardo de Carvalho A."/>
            <person name="Caspi A."/>
            <person name="Castrezana S."/>
            <person name="Celniker S.E."/>
            <person name="Chang J.L."/>
            <person name="Chapple C."/>
            <person name="Chatterji S."/>
            <person name="Chinwalla A."/>
            <person name="Civetta A."/>
            <person name="Clifton S.W."/>
            <person name="Comeron J.M."/>
            <person name="Costello J.C."/>
            <person name="Coyne J.A."/>
            <person name="Daub J."/>
            <person name="David R.G."/>
            <person name="Delcher A.L."/>
            <person name="Delehaunty K."/>
            <person name="Do C.B."/>
            <person name="Ebling H."/>
            <person name="Edwards K."/>
            <person name="Eickbush T."/>
            <person name="Evans J.D."/>
            <person name="Filipski A."/>
            <person name="Findeiss S."/>
            <person name="Freyhult E."/>
            <person name="Fulton L."/>
            <person name="Fulton R."/>
            <person name="Garcia A.C."/>
            <person name="Gardiner A."/>
            <person name="Garfield D.A."/>
            <person name="Garvin B.E."/>
            <person name="Gibson G."/>
            <person name="Gilbert D."/>
            <person name="Gnerre S."/>
            <person name="Godfrey J."/>
            <person name="Good R."/>
            <person name="Gotea V."/>
            <person name="Gravely B."/>
            <person name="Greenberg A.J."/>
            <person name="Griffiths-Jones S."/>
            <person name="Gross S."/>
            <person name="Guigo R."/>
            <person name="Gustafson E.A."/>
            <person name="Haerty W."/>
            <person name="Hahn M.W."/>
            <person name="Halligan D.L."/>
            <person name="Halpern A.L."/>
            <person name="Halter G.M."/>
            <person name="Han M.V."/>
            <person name="Heger A."/>
            <person name="Hillier L."/>
            <person name="Hinrichs A.S."/>
            <person name="Holmes I."/>
            <person name="Hoskins R.A."/>
            <person name="Hubisz M.J."/>
            <person name="Hultmark D."/>
            <person name="Huntley M.A."/>
            <person name="Jaffe D.B."/>
            <person name="Jagadeeshan S."/>
            <person name="Jeck W.R."/>
            <person name="Johnson J."/>
            <person name="Jones C.D."/>
            <person name="Jordan W.C."/>
            <person name="Karpen G.H."/>
            <person name="Kataoka E."/>
            <person name="Keightley P.D."/>
            <person name="Kheradpour P."/>
            <person name="Kirkness E.F."/>
            <person name="Koerich L.B."/>
            <person name="Kristiansen K."/>
            <person name="Kudrna D."/>
            <person name="Kulathinal R.J."/>
            <person name="Kumar S."/>
            <person name="Kwok R."/>
            <person name="Lander E."/>
            <person name="Langley C.H."/>
            <person name="Lapoint R."/>
            <person name="Lazzaro B.P."/>
            <person name="Lee S.J."/>
            <person name="Levesque L."/>
            <person name="Li R."/>
            <person name="Lin C.F."/>
            <person name="Lin M.F."/>
            <person name="Lindblad-Toh K."/>
            <person name="Llopart A."/>
            <person name="Long M."/>
            <person name="Low L."/>
            <person name="Lozovsky E."/>
            <person name="Lu J."/>
            <person name="Luo M."/>
            <person name="Machado C.A."/>
            <person name="Makalowski W."/>
            <person name="Marzo M."/>
            <person name="Matsuda M."/>
            <person name="Matzkin L."/>
            <person name="McAllister B."/>
            <person name="McBride C.S."/>
            <person name="McKernan B."/>
            <person name="McKernan K."/>
            <person name="Mendez-Lago M."/>
            <person name="Minx P."/>
            <person name="Mollenhauer M.U."/>
            <person name="Montooth K."/>
            <person name="Mount S.M."/>
            <person name="Mu X."/>
            <person name="Myers E."/>
            <person name="Negre B."/>
            <person name="Newfeld S."/>
            <person name="Nielsen R."/>
            <person name="Noor M.A."/>
            <person name="O'Grady P."/>
            <person name="Pachter L."/>
            <person name="Papaceit M."/>
            <person name="Parisi M.J."/>
            <person name="Parisi M."/>
            <person name="Parts L."/>
            <person name="Pedersen J.S."/>
            <person name="Pesole G."/>
            <person name="Phillippy A.M."/>
            <person name="Ponting C.P."/>
            <person name="Pop M."/>
            <person name="Porcelli D."/>
            <person name="Powell J.R."/>
            <person name="Prohaska S."/>
            <person name="Pruitt K."/>
            <person name="Puig M."/>
            <person name="Quesneville H."/>
            <person name="Ram K.R."/>
            <person name="Rand D."/>
            <person name="Rasmussen M.D."/>
            <person name="Reed L.K."/>
            <person name="Reenan R."/>
            <person name="Reily A."/>
            <person name="Remington K.A."/>
            <person name="Rieger T.T."/>
            <person name="Ritchie M.G."/>
            <person name="Robin C."/>
            <person name="Rogers Y.H."/>
            <person name="Rohde C."/>
            <person name="Rozas J."/>
            <person name="Rubenfield M.J."/>
            <person name="Ruiz A."/>
            <person name="Russo S."/>
            <person name="Salzberg S.L."/>
            <person name="Sanchez-Gracia A."/>
            <person name="Saranga D.J."/>
            <person name="Sato H."/>
            <person name="Schaeffer S.W."/>
            <person name="Schatz M.C."/>
            <person name="Schlenke T."/>
            <person name="Schwartz R."/>
            <person name="Segarra C."/>
            <person name="Singh R.S."/>
            <person name="Sirot L."/>
            <person name="Sirota M."/>
            <person name="Sisneros N.B."/>
            <person name="Smith C.D."/>
            <person name="Smith T.F."/>
            <person name="Spieth J."/>
            <person name="Stage D.E."/>
            <person name="Stark A."/>
            <person name="Stephan W."/>
            <person name="Strausberg R.L."/>
            <person name="Strempel S."/>
            <person name="Sturgill D."/>
            <person name="Sutton G."/>
            <person name="Sutton G.G."/>
            <person name="Tao W."/>
            <person name="Teichmann S."/>
            <person name="Tobari Y.N."/>
            <person name="Tomimura Y."/>
            <person name="Tsolas J.M."/>
            <person name="Valente V.L."/>
            <person name="Venter E."/>
            <person name="Venter J.C."/>
            <person name="Vicario S."/>
            <person name="Vieira F.G."/>
            <person name="Vilella A.J."/>
            <person name="Villasante A."/>
            <person name="Walenz B."/>
            <person name="Wang J."/>
            <person name="Wasserman M."/>
            <person name="Watts T."/>
            <person name="Wilson D."/>
            <person name="Wilson R.K."/>
            <person name="Wing R.A."/>
            <person name="Wolfner M.F."/>
            <person name="Wong A."/>
            <person name="Wong G.K."/>
            <person name="Wu C.I."/>
            <person name="Wu G."/>
            <person name="Yamamoto D."/>
            <person name="Yang H.P."/>
            <person name="Yang S.P."/>
            <person name="Yorke J.A."/>
            <person name="Yoshida K."/>
            <person name="Zdobnov E."/>
            <person name="Zhang P."/>
            <person name="Zhang Y."/>
            <person name="Zimin A.V."/>
            <person name="Baldwin J."/>
            <person name="Abdouelleil A."/>
            <person name="Abdulkadir J."/>
            <person name="Abebe A."/>
            <person name="Abera B."/>
            <person name="Abreu J."/>
            <person name="Acer S.C."/>
            <person name="Aftuck L."/>
            <person name="Alexander A."/>
            <person name="An P."/>
            <person name="Anderson E."/>
            <person name="Anderson S."/>
            <person name="Arachi H."/>
            <person name="Azer M."/>
            <person name="Bachantsang P."/>
            <person name="Barry A."/>
            <person name="Bayul T."/>
            <person name="Berlin A."/>
            <person name="Bessette D."/>
            <person name="Bloom T."/>
            <person name="Blye J."/>
            <person name="Boguslavskiy L."/>
            <person name="Bonnet C."/>
            <person name="Boukhgalter B."/>
            <person name="Bourzgui I."/>
            <person name="Brown A."/>
            <person name="Cahill P."/>
            <person name="Channer S."/>
            <person name="Cheshatsang Y."/>
            <person name="Chuda L."/>
            <person name="Citroen M."/>
            <person name="Collymore A."/>
            <person name="Cooke P."/>
            <person name="Costello M."/>
            <person name="D'Aco K."/>
            <person name="Daza R."/>
            <person name="De Haan G."/>
            <person name="DeGray S."/>
            <person name="DeMaso C."/>
            <person name="Dhargay N."/>
            <person name="Dooley K."/>
            <person name="Dooley E."/>
            <person name="Doricent M."/>
            <person name="Dorje P."/>
            <person name="Dorjee K."/>
            <person name="Dupes A."/>
            <person name="Elong R."/>
            <person name="Falk J."/>
            <person name="Farina A."/>
            <person name="Faro S."/>
            <person name="Ferguson D."/>
            <person name="Fisher S."/>
            <person name="Foley C.D."/>
            <person name="Franke A."/>
            <person name="Friedrich D."/>
            <person name="Gadbois L."/>
            <person name="Gearin G."/>
            <person name="Gearin C.R."/>
            <person name="Giannoukos G."/>
            <person name="Goode T."/>
            <person name="Graham J."/>
            <person name="Grandbois E."/>
            <person name="Grewal S."/>
            <person name="Gyaltsen K."/>
            <person name="Hafez N."/>
            <person name="Hagos B."/>
            <person name="Hall J."/>
            <person name="Henson C."/>
            <person name="Hollinger A."/>
            <person name="Honan T."/>
            <person name="Huard M.D."/>
            <person name="Hughes L."/>
            <person name="Hurhula B."/>
            <person name="Husby M.E."/>
            <person name="Kamat A."/>
            <person name="Kanga B."/>
            <person name="Kashin S."/>
            <person name="Khazanovich D."/>
            <person name="Kisner P."/>
            <person name="Lance K."/>
            <person name="Lara M."/>
            <person name="Lee W."/>
            <person name="Lennon N."/>
            <person name="Letendre F."/>
            <person name="LeVine R."/>
            <person name="Lipovsky A."/>
            <person name="Liu X."/>
            <person name="Liu J."/>
            <person name="Liu S."/>
            <person name="Lokyitsang T."/>
            <person name="Lokyitsang Y."/>
            <person name="Lubonja R."/>
            <person name="Lui A."/>
            <person name="MacDonald P."/>
            <person name="Magnisalis V."/>
            <person name="Maru K."/>
            <person name="Matthews C."/>
            <person name="McCusker W."/>
            <person name="McDonough S."/>
            <person name="Mehta T."/>
            <person name="Meldrim J."/>
            <person name="Meneus L."/>
            <person name="Mihai O."/>
            <person name="Mihalev A."/>
            <person name="Mihova T."/>
            <person name="Mittelman R."/>
            <person name="Mlenga V."/>
            <person name="Montmayeur A."/>
            <person name="Mulrain L."/>
            <person name="Navidi A."/>
            <person name="Naylor J."/>
            <person name="Negash T."/>
            <person name="Nguyen T."/>
            <person name="Nguyen N."/>
            <person name="Nicol R."/>
            <person name="Norbu C."/>
            <person name="Norbu N."/>
            <person name="Novod N."/>
            <person name="O'Neill B."/>
            <person name="Osman S."/>
            <person name="Markiewicz E."/>
            <person name="Oyono O.L."/>
            <person name="Patti C."/>
            <person name="Phunkhang P."/>
            <person name="Pierre F."/>
            <person name="Priest M."/>
            <person name="Raghuraman S."/>
            <person name="Rege F."/>
            <person name="Reyes R."/>
            <person name="Rise C."/>
            <person name="Rogov P."/>
            <person name="Ross K."/>
            <person name="Ryan E."/>
            <person name="Settipalli S."/>
            <person name="Shea T."/>
            <person name="Sherpa N."/>
            <person name="Shi L."/>
            <person name="Shih D."/>
            <person name="Sparrow T."/>
            <person name="Spaulding J."/>
            <person name="Stalker J."/>
            <person name="Stange-Thomann N."/>
            <person name="Stavropoulos S."/>
            <person name="Stone C."/>
            <person name="Strader C."/>
            <person name="Tesfaye S."/>
            <person name="Thomson T."/>
            <person name="Thoulutsang Y."/>
            <person name="Thoulutsang D."/>
            <person name="Topham K."/>
            <person name="Topping I."/>
            <person name="Tsamla T."/>
            <person name="Vassiliev H."/>
            <person name="Vo A."/>
            <person name="Wangchuk T."/>
            <person name="Wangdi T."/>
            <person name="Weiand M."/>
            <person name="Wilkinson J."/>
            <person name="Wilson A."/>
            <person name="Yadav S."/>
            <person name="Young G."/>
            <person name="Yu Q."/>
            <person name="Zembek L."/>
            <person name="Zhong D."/>
            <person name="Zimmer A."/>
            <person name="Zwirko Z."/>
            <person name="Jaffe D.B."/>
            <person name="Alvarez P."/>
            <person name="Brockman W."/>
            <person name="Butler J."/>
            <person name="Chin C."/>
            <person name="Gnerre S."/>
            <person name="Grabherr M."/>
            <person name="Kleber M."/>
            <person name="Mauceli E."/>
            <person name="MacCallum I."/>
        </authorList>
    </citation>
    <scope>NUCLEOTIDE SEQUENCE [LARGE SCALE GENOMIC DNA]</scope>
    <source>
        <strain evidence="13">Tucson 14024-0371.13</strain>
    </source>
</reference>
<dbReference type="PhylomeDB" id="B3MR12"/>
<dbReference type="GO" id="GO:0016485">
    <property type="term" value="P:protein processing"/>
    <property type="evidence" value="ECO:0007669"/>
    <property type="project" value="TreeGrafter"/>
</dbReference>
<dbReference type="GO" id="GO:0005886">
    <property type="term" value="C:plasma membrane"/>
    <property type="evidence" value="ECO:0007669"/>
    <property type="project" value="UniProtKB-SubCell"/>
</dbReference>
<dbReference type="HOGENOM" id="CLU_006187_9_1_1"/>
<evidence type="ECO:0000256" key="7">
    <source>
        <dbReference type="ARBA" id="ARBA00022833"/>
    </source>
</evidence>
<evidence type="ECO:0000259" key="11">
    <source>
        <dbReference type="Pfam" id="PF05649"/>
    </source>
</evidence>
<dbReference type="Proteomes" id="UP000007801">
    <property type="component" value="Unassembled WGS sequence"/>
</dbReference>
<dbReference type="KEGG" id="dan:6503880"/>
<dbReference type="PANTHER" id="PTHR11733:SF167">
    <property type="entry name" value="FI17812P1-RELATED"/>
    <property type="match status" value="1"/>
</dbReference>
<keyword evidence="6 12" id="KW-0378">Hydrolase</keyword>
<keyword evidence="13" id="KW-1185">Reference proteome</keyword>
<dbReference type="GO" id="GO:0045434">
    <property type="term" value="P:negative regulation of female receptivity, post-mating"/>
    <property type="evidence" value="ECO:0007669"/>
    <property type="project" value="EnsemblMetazoa"/>
</dbReference>
<evidence type="ECO:0000259" key="10">
    <source>
        <dbReference type="Pfam" id="PF01431"/>
    </source>
</evidence>
<dbReference type="OMA" id="VDFYEHA"/>
<dbReference type="eggNOG" id="KOG3624">
    <property type="taxonomic scope" value="Eukaryota"/>
</dbReference>
<organism evidence="12 13">
    <name type="scientific">Drosophila ananassae</name>
    <name type="common">Fruit fly</name>
    <dbReference type="NCBI Taxonomy" id="7217"/>
    <lineage>
        <taxon>Eukaryota</taxon>
        <taxon>Metazoa</taxon>
        <taxon>Ecdysozoa</taxon>
        <taxon>Arthropoda</taxon>
        <taxon>Hexapoda</taxon>
        <taxon>Insecta</taxon>
        <taxon>Pterygota</taxon>
        <taxon>Neoptera</taxon>
        <taxon>Endopterygota</taxon>
        <taxon>Diptera</taxon>
        <taxon>Brachycera</taxon>
        <taxon>Muscomorpha</taxon>
        <taxon>Ephydroidea</taxon>
        <taxon>Drosophilidae</taxon>
        <taxon>Drosophila</taxon>
        <taxon>Sophophora</taxon>
    </lineage>
</organism>
<dbReference type="PANTHER" id="PTHR11733">
    <property type="entry name" value="ZINC METALLOPROTEASE FAMILY M13 NEPRILYSIN-RELATED"/>
    <property type="match status" value="1"/>
</dbReference>
<comment type="similarity">
    <text evidence="3">Belongs to the peptidase M13 family.</text>
</comment>
<dbReference type="InterPro" id="IPR008753">
    <property type="entry name" value="Peptidase_M13_N"/>
</dbReference>
<dbReference type="GO" id="GO:0004222">
    <property type="term" value="F:metalloendopeptidase activity"/>
    <property type="evidence" value="ECO:0007669"/>
    <property type="project" value="InterPro"/>
</dbReference>
<comment type="cofactor">
    <cofactor evidence="1">
        <name>Zn(2+)</name>
        <dbReference type="ChEBI" id="CHEBI:29105"/>
    </cofactor>
</comment>
<protein>
    <submittedName>
        <fullName evidence="12">Uncharacterized protein</fullName>
    </submittedName>
</protein>
<dbReference type="PRINTS" id="PR00786">
    <property type="entry name" value="NEPRILYSIN"/>
</dbReference>
<comment type="subcellular location">
    <subcellularLocation>
        <location evidence="2">Cell membrane</location>
        <topology evidence="2">Single-pass type II membrane protein</topology>
    </subcellularLocation>
</comment>
<evidence type="ECO:0000256" key="1">
    <source>
        <dbReference type="ARBA" id="ARBA00001947"/>
    </source>
</evidence>
<dbReference type="SUPFAM" id="SSF55486">
    <property type="entry name" value="Metalloproteases ('zincins'), catalytic domain"/>
    <property type="match status" value="1"/>
</dbReference>
<feature type="signal peptide" evidence="9">
    <location>
        <begin position="1"/>
        <end position="19"/>
    </location>
</feature>